<proteinExistence type="predicted"/>
<dbReference type="RefSeq" id="WP_263531268.1">
    <property type="nucleotide sequence ID" value="NZ_JAOVZB010000006.1"/>
</dbReference>
<evidence type="ECO:0000256" key="1">
    <source>
        <dbReference type="SAM" id="SignalP"/>
    </source>
</evidence>
<accession>A0ABT2YVG2</accession>
<keyword evidence="1" id="KW-0732">Signal</keyword>
<organism evidence="2 3">
    <name type="scientific">Marinomonas sargassi</name>
    <dbReference type="NCBI Taxonomy" id="2984494"/>
    <lineage>
        <taxon>Bacteria</taxon>
        <taxon>Pseudomonadati</taxon>
        <taxon>Pseudomonadota</taxon>
        <taxon>Gammaproteobacteria</taxon>
        <taxon>Oceanospirillales</taxon>
        <taxon>Oceanospirillaceae</taxon>
        <taxon>Marinomonas</taxon>
    </lineage>
</organism>
<evidence type="ECO:0000313" key="3">
    <source>
        <dbReference type="Proteomes" id="UP001209713"/>
    </source>
</evidence>
<comment type="caution">
    <text evidence="2">The sequence shown here is derived from an EMBL/GenBank/DDBJ whole genome shotgun (WGS) entry which is preliminary data.</text>
</comment>
<feature type="chain" id="PRO_5046154665" evidence="1">
    <location>
        <begin position="19"/>
        <end position="135"/>
    </location>
</feature>
<reference evidence="2 3" key="1">
    <citation type="submission" date="2022-10" db="EMBL/GenBank/DDBJ databases">
        <title>Marinomonas transparenta sp. nov. and Marinomonas sargassi sp. nov., isolated from marine alga (Sargassum natans (L.) Gaillon).</title>
        <authorList>
            <person name="Wang Y."/>
        </authorList>
    </citation>
    <scope>NUCLEOTIDE SEQUENCE [LARGE SCALE GENOMIC DNA]</scope>
    <source>
        <strain evidence="2 3">C2222</strain>
    </source>
</reference>
<protein>
    <submittedName>
        <fullName evidence="2">Uncharacterized protein</fullName>
    </submittedName>
</protein>
<feature type="signal peptide" evidence="1">
    <location>
        <begin position="1"/>
        <end position="18"/>
    </location>
</feature>
<evidence type="ECO:0000313" key="2">
    <source>
        <dbReference type="EMBL" id="MCV2403886.1"/>
    </source>
</evidence>
<dbReference type="Proteomes" id="UP001209713">
    <property type="component" value="Unassembled WGS sequence"/>
</dbReference>
<name>A0ABT2YVG2_9GAMM</name>
<dbReference type="EMBL" id="JAOVZB010000006">
    <property type="protein sequence ID" value="MCV2403886.1"/>
    <property type="molecule type" value="Genomic_DNA"/>
</dbReference>
<keyword evidence="3" id="KW-1185">Reference proteome</keyword>
<gene>
    <name evidence="2" type="ORF">OFY17_13520</name>
</gene>
<sequence length="135" mass="15251">MKYWSFIFCLFFASSLYADGQASLNYAHVQSVKAVEMSKGSWCFHVAVRHNDEGWEHYADAWQVIDDQGVILGERVLLHPHVNEQPFTRSLCGVQIPVGTESVRVRAKCNQHGFGGKEVIVDFSVANSEDYSVIR</sequence>